<dbReference type="OrthoDB" id="431154at2759"/>
<evidence type="ECO:0000313" key="4">
    <source>
        <dbReference type="Proteomes" id="UP000601435"/>
    </source>
</evidence>
<evidence type="ECO:0000256" key="2">
    <source>
        <dbReference type="SAM" id="MobiDB-lite"/>
    </source>
</evidence>
<dbReference type="Proteomes" id="UP000601435">
    <property type="component" value="Unassembled WGS sequence"/>
</dbReference>
<dbReference type="InterPro" id="IPR001611">
    <property type="entry name" value="Leu-rich_rpt"/>
</dbReference>
<comment type="caution">
    <text evidence="3">The sequence shown here is derived from an EMBL/GenBank/DDBJ whole genome shotgun (WGS) entry which is preliminary data.</text>
</comment>
<dbReference type="InterPro" id="IPR032675">
    <property type="entry name" value="LRR_dom_sf"/>
</dbReference>
<name>A0A812WHN8_9DINO</name>
<protein>
    <submittedName>
        <fullName evidence="3">Uncharacterized protein</fullName>
    </submittedName>
</protein>
<feature type="region of interest" description="Disordered" evidence="2">
    <location>
        <begin position="164"/>
        <end position="278"/>
    </location>
</feature>
<organism evidence="3 4">
    <name type="scientific">Symbiodinium necroappetens</name>
    <dbReference type="NCBI Taxonomy" id="1628268"/>
    <lineage>
        <taxon>Eukaryota</taxon>
        <taxon>Sar</taxon>
        <taxon>Alveolata</taxon>
        <taxon>Dinophyceae</taxon>
        <taxon>Suessiales</taxon>
        <taxon>Symbiodiniaceae</taxon>
        <taxon>Symbiodinium</taxon>
    </lineage>
</organism>
<feature type="compositionally biased region" description="Acidic residues" evidence="2">
    <location>
        <begin position="250"/>
        <end position="260"/>
    </location>
</feature>
<gene>
    <name evidence="3" type="ORF">SNEC2469_LOCUS19849</name>
</gene>
<dbReference type="AlphaFoldDB" id="A0A812WHN8"/>
<keyword evidence="1" id="KW-0175">Coiled coil</keyword>
<dbReference type="PROSITE" id="PS51450">
    <property type="entry name" value="LRR"/>
    <property type="match status" value="1"/>
</dbReference>
<feature type="compositionally biased region" description="Polar residues" evidence="2">
    <location>
        <begin position="268"/>
        <end position="277"/>
    </location>
</feature>
<reference evidence="3" key="1">
    <citation type="submission" date="2021-02" db="EMBL/GenBank/DDBJ databases">
        <authorList>
            <person name="Dougan E. K."/>
            <person name="Rhodes N."/>
            <person name="Thang M."/>
            <person name="Chan C."/>
        </authorList>
    </citation>
    <scope>NUCLEOTIDE SEQUENCE</scope>
</reference>
<evidence type="ECO:0000313" key="3">
    <source>
        <dbReference type="EMBL" id="CAE7689046.1"/>
    </source>
</evidence>
<feature type="coiled-coil region" evidence="1">
    <location>
        <begin position="278"/>
        <end position="305"/>
    </location>
</feature>
<keyword evidence="4" id="KW-1185">Reference proteome</keyword>
<dbReference type="SUPFAM" id="SSF52047">
    <property type="entry name" value="RNI-like"/>
    <property type="match status" value="1"/>
</dbReference>
<sequence>MHVFAITNHLVEVWSQEVLKLFKNDLDDDGAELLARFLEHCPNLEELHLSHNRISSTGALSLISAGSSCRREGDTPLWLRLEHNCLESVEEAESWLYRQYSVCYKQNAECTARHCKYRCKIHAPYMAKQSPRGHSHQSPRPTSEPGRHRTWSHAYLQDRAAEEASCKRQRSWQRHDDGRGSGHEDRDRWDRGEHRTEELDLKKEGLAAQCADGSRLQHGPSFGGDSRRPEEAAAEQPGGSRGEVVKGEVKEEESEDDVEIVEPGKGSDSPSELQGSELQAWEAALRRWEARLDTREKKIRALQSLLPRAAREKLAQLVPPQAQSPE</sequence>
<accession>A0A812WHN8</accession>
<feature type="region of interest" description="Disordered" evidence="2">
    <location>
        <begin position="127"/>
        <end position="149"/>
    </location>
</feature>
<feature type="compositionally biased region" description="Basic and acidic residues" evidence="2">
    <location>
        <begin position="173"/>
        <end position="205"/>
    </location>
</feature>
<evidence type="ECO:0000256" key="1">
    <source>
        <dbReference type="SAM" id="Coils"/>
    </source>
</evidence>
<proteinExistence type="predicted"/>
<dbReference type="EMBL" id="CAJNJA010034199">
    <property type="protein sequence ID" value="CAE7689046.1"/>
    <property type="molecule type" value="Genomic_DNA"/>
</dbReference>
<dbReference type="Pfam" id="PF13516">
    <property type="entry name" value="LRR_6"/>
    <property type="match status" value="2"/>
</dbReference>
<dbReference type="Gene3D" id="3.80.10.10">
    <property type="entry name" value="Ribonuclease Inhibitor"/>
    <property type="match status" value="1"/>
</dbReference>